<reference evidence="1" key="1">
    <citation type="submission" date="2022-09" db="EMBL/GenBank/DDBJ databases">
        <title>Actin cytoskeleton and complex cell architecture in an #Asgard archaeon.</title>
        <authorList>
            <person name="Ponce Toledo R.I."/>
            <person name="Schleper C."/>
            <person name="Rodrigues Oliveira T."/>
            <person name="Wollweber F."/>
            <person name="Xu J."/>
            <person name="Rittmann S."/>
            <person name="Klingl A."/>
            <person name="Pilhofer M."/>
        </authorList>
    </citation>
    <scope>NUCLEOTIDE SEQUENCE</scope>
    <source>
        <strain evidence="1">B-35</strain>
    </source>
</reference>
<evidence type="ECO:0000313" key="2">
    <source>
        <dbReference type="Proteomes" id="UP001208689"/>
    </source>
</evidence>
<evidence type="ECO:0000313" key="1">
    <source>
        <dbReference type="EMBL" id="UYP44185.1"/>
    </source>
</evidence>
<sequence>MSKTAVPVNNESFTVKFWKNLIDYYFEMPNLWTEEFLSLKNFSHFQSKIIGQSLKDCSKYRSDKATNIRNVWGEILKELPKLDQRLGQIIYRYIKTKVKQNIETINASKFGFEKEFDAQLLMENQTIDSHFSNINKESLKKGEFISTEHQDLLPATLTIETDQESREINIQLMQVLHKVFISKISKENRRNAQKFFDSMLEGYKIWETQNQGKKNFISRSKDQYKKLKKNLNILKEYLTSGELKDIYSELVETLNKTSYKGASFPSFPGIIRKEDLQHAPPTNLDLFQFIIPAFGMGWDFNKNIYLNFIGINQVLLEIQRELEEEDPNSSKLQKIKEIQTKLVQFFSRNYIIDISDFSPDDLMAIYAIMEDSGKQKEIFGEICSEYRTSIDGIQLFDIQFGRNNYPLEIETSNEITNNTLNVFIMVNNWGKSKEFPWKDGVNNILPDMLLTLLANAGIWPSKIAVYVKSMDFELAQDERWDYEKRIYRILKSILDGTILKVLMDLGGKENRNIDQEMIRLNSNDDILVIPILNQLSSKLGKKSNLHRYYYELIEVTTILNRIIDHKEFGPSENFSSKNMCLTHIQEKIINSIQSQDEKNCFIIQMFNRLFDMKNLFETNNMWNKFNENEQKMILQLFNEKFSQNFEFHDVYDVSYSSQEENLKLRASLFETKSGTKKILPYYYIIHRILRIRAKDTPLLDFLKGCENDSIDLFEQKIKEYFDDPLTKKALTYLPGIFVKPGALFPRLMNTSSSLRKNFGLGLHLKFKEEKTTYSDVLVINIEGTTLNSNQFDENQQERIIRISVYQYSLKKKPRVIFDEFFFKNSTKEVDYDKIIENTVISTCASTNIPIIVRAKNRSKSGDWLANKVDTEEISKNALINNETWRDFIRYSRSKGNQDKNIPLVGYIKNYVPIPYVKLKSSNSSVRVLKLKFISQFVEQTEMEEYESFIYLIFKGTDQKGTNLLYAHASALLSFTKKGDALTNSEENNIFDLLILSAALGDEKRSIGLSGLERLFVYPYTDVSFRIYGPAIFLYGLEAITYAKRNEYE</sequence>
<organism evidence="1 2">
    <name type="scientific">Candidatus Lokiarchaeum ossiferum</name>
    <dbReference type="NCBI Taxonomy" id="2951803"/>
    <lineage>
        <taxon>Archaea</taxon>
        <taxon>Promethearchaeati</taxon>
        <taxon>Promethearchaeota</taxon>
        <taxon>Promethearchaeia</taxon>
        <taxon>Promethearchaeales</taxon>
        <taxon>Promethearchaeaceae</taxon>
        <taxon>Candidatus Lokiarchaeum</taxon>
    </lineage>
</organism>
<name>A0ABY6HKY6_9ARCH</name>
<dbReference type="Proteomes" id="UP001208689">
    <property type="component" value="Chromosome"/>
</dbReference>
<protein>
    <submittedName>
        <fullName evidence="1">Uncharacterized protein</fullName>
    </submittedName>
</protein>
<proteinExistence type="predicted"/>
<gene>
    <name evidence="1" type="ORF">NEF87_000470</name>
</gene>
<accession>A0ABY6HKY6</accession>
<dbReference type="EMBL" id="CP104013">
    <property type="protein sequence ID" value="UYP44185.1"/>
    <property type="molecule type" value="Genomic_DNA"/>
</dbReference>
<keyword evidence="2" id="KW-1185">Reference proteome</keyword>